<dbReference type="PANTHER" id="PTHR11733:SF240">
    <property type="entry name" value="GH14155P-RELATED"/>
    <property type="match status" value="1"/>
</dbReference>
<feature type="domain" description="Peptidase M13 N-terminal" evidence="9">
    <location>
        <begin position="374"/>
        <end position="764"/>
    </location>
</feature>
<evidence type="ECO:0000256" key="3">
    <source>
        <dbReference type="ARBA" id="ARBA00022723"/>
    </source>
</evidence>
<keyword evidence="6" id="KW-0482">Metalloprotease</keyword>
<keyword evidence="4" id="KW-0378">Hydrolase</keyword>
<keyword evidence="7" id="KW-0812">Transmembrane</keyword>
<gene>
    <name evidence="10" type="ORF">pdam_00014507</name>
</gene>
<evidence type="ECO:0000256" key="5">
    <source>
        <dbReference type="ARBA" id="ARBA00022833"/>
    </source>
</evidence>
<dbReference type="SUPFAM" id="SSF55486">
    <property type="entry name" value="Metalloproteases ('zincins'), catalytic domain"/>
    <property type="match status" value="2"/>
</dbReference>
<feature type="domain" description="Peptidase M13 N-terminal" evidence="9">
    <location>
        <begin position="126"/>
        <end position="268"/>
    </location>
</feature>
<evidence type="ECO:0000256" key="6">
    <source>
        <dbReference type="ARBA" id="ARBA00023049"/>
    </source>
</evidence>
<sequence length="1033" mass="118178">MIIMSHNLNEWNGAAGTSSTEALRIDRNKNLRDSEDADQLKKDFYIRKTRQNTCLVAAVLITVLSAIACLILVIFLVREVKKNHRSNMEPTKAPGGSMSLDQHCYTSDCLQVAASLKRNMNSSVDPCENFYEHSCASWIRLNPIPPSKILYDTFIQADDENARKLREFMEEVDELPEQSAVKKTKRYFHSCVDEEAVEQATNTSLTPHISKYGSWPLDKKTWNASEWEWSKVLQTMIRDLTDTPLFSVEIDIDPQNSSQHMILMDSNGSKVDTEPGFTSSTMSLGVHSQSSRSLFYSKGRKKVIMGLIFACVTLLLICIALTVYLVVVASRDHEKDIAGKADGKNGKMQKQCASDACLAVASALKRNMNESVDPCKDFFHYSCDGWIKHNPIPPSLNWFSTFGKLAKLNSEKVLLLLLQNDELPKEHAVWKTRNYFKSCMAEEEIEKTALNEVKSLITGLGSWPLSDASWNESTWNPIKLLAEFQRDFSSGSPMFVLGLNVNPFNSSKHILQIMPPSLSLIREKYLAPENKTRLAYLKFMTKVGKLLGGGNDTRDQMAAVMELETRLANITPPRSVLMRNYHRNMNISELERQAPGFNFKWLNYINDVLKPFNVWVNITDNILVPSPEYLKSLSSIVYETDKRILSNYMMWTLVRSSVPYLSRDFREAKLEYQKEVEGKKSATPRWLYCVEEMNGYYHGLTYALGYMYVTDAFDTEIIPFIQEMMSTIRQTFRDETSRDDWIDEQTRQKIIEKEKAMKNKVGFPKLCANETLLNEYYKDVNVSRSNYFRNALDVMKWRTHSQFSRLKTPVDKEQWFVGPQLVNAFYLPNRNEINILAGILQPPFYYGRKAPRAVNFGAIGMVLGHELSHGFDAIGRYFNENGEITGDWWTADTSKKFEEKSKCFVDQYNKYSVDGENGPIHINGELSLSENIADNGGIRLAYWGYKDWVNKNGPELRLPGLNMTNEQLLFVSFAQMWCSTFTPSAAYELATTDTHTLANYRVIGSLSNMKEFSDVFKCPSDSRMNPEKKCKIW</sequence>
<dbReference type="Proteomes" id="UP000275408">
    <property type="component" value="Unassembled WGS sequence"/>
</dbReference>
<dbReference type="InterPro" id="IPR042089">
    <property type="entry name" value="Peptidase_M13_dom_2"/>
</dbReference>
<reference evidence="10 11" key="1">
    <citation type="journal article" date="2018" name="Sci. Rep.">
        <title>Comparative analysis of the Pocillopora damicornis genome highlights role of immune system in coral evolution.</title>
        <authorList>
            <person name="Cunning R."/>
            <person name="Bay R.A."/>
            <person name="Gillette P."/>
            <person name="Baker A.C."/>
            <person name="Traylor-Knowles N."/>
        </authorList>
    </citation>
    <scope>NUCLEOTIDE SEQUENCE [LARGE SCALE GENOMIC DNA]</scope>
    <source>
        <strain evidence="10">RSMAS</strain>
        <tissue evidence="10">Whole animal</tissue>
    </source>
</reference>
<keyword evidence="5" id="KW-0862">Zinc</keyword>
<feature type="transmembrane region" description="Helical" evidence="7">
    <location>
        <begin position="55"/>
        <end position="77"/>
    </location>
</feature>
<evidence type="ECO:0000313" key="10">
    <source>
        <dbReference type="EMBL" id="RMX46894.1"/>
    </source>
</evidence>
<dbReference type="InterPro" id="IPR008753">
    <property type="entry name" value="Peptidase_M13_N"/>
</dbReference>
<dbReference type="Pfam" id="PF01431">
    <property type="entry name" value="Peptidase_M13"/>
    <property type="match status" value="1"/>
</dbReference>
<dbReference type="InterPro" id="IPR000718">
    <property type="entry name" value="Peptidase_M13"/>
</dbReference>
<evidence type="ECO:0000256" key="7">
    <source>
        <dbReference type="SAM" id="Phobius"/>
    </source>
</evidence>
<name>A0A3M6U030_POCDA</name>
<keyword evidence="7" id="KW-1133">Transmembrane helix</keyword>
<keyword evidence="3" id="KW-0479">Metal-binding</keyword>
<proteinExistence type="predicted"/>
<accession>A0A3M6U030</accession>
<dbReference type="PANTHER" id="PTHR11733">
    <property type="entry name" value="ZINC METALLOPROTEASE FAMILY M13 NEPRILYSIN-RELATED"/>
    <property type="match status" value="1"/>
</dbReference>
<comment type="cofactor">
    <cofactor evidence="1">
        <name>Zn(2+)</name>
        <dbReference type="ChEBI" id="CHEBI:29105"/>
    </cofactor>
</comment>
<keyword evidence="11" id="KW-1185">Reference proteome</keyword>
<dbReference type="GO" id="GO:0005886">
    <property type="term" value="C:plasma membrane"/>
    <property type="evidence" value="ECO:0007669"/>
    <property type="project" value="TreeGrafter"/>
</dbReference>
<dbReference type="CDD" id="cd08662">
    <property type="entry name" value="M13"/>
    <property type="match status" value="1"/>
</dbReference>
<dbReference type="PRINTS" id="PR00786">
    <property type="entry name" value="NEPRILYSIN"/>
</dbReference>
<dbReference type="Gene3D" id="3.40.390.10">
    <property type="entry name" value="Collagenase (Catalytic Domain)"/>
    <property type="match status" value="2"/>
</dbReference>
<dbReference type="GO" id="GO:0004222">
    <property type="term" value="F:metalloendopeptidase activity"/>
    <property type="evidence" value="ECO:0007669"/>
    <property type="project" value="InterPro"/>
</dbReference>
<keyword evidence="2" id="KW-0645">Protease</keyword>
<dbReference type="EMBL" id="RCHS01002525">
    <property type="protein sequence ID" value="RMX46894.1"/>
    <property type="molecule type" value="Genomic_DNA"/>
</dbReference>
<dbReference type="Pfam" id="PF05649">
    <property type="entry name" value="Peptidase_M13_N"/>
    <property type="match status" value="2"/>
</dbReference>
<organism evidence="10 11">
    <name type="scientific">Pocillopora damicornis</name>
    <name type="common">Cauliflower coral</name>
    <name type="synonym">Millepora damicornis</name>
    <dbReference type="NCBI Taxonomy" id="46731"/>
    <lineage>
        <taxon>Eukaryota</taxon>
        <taxon>Metazoa</taxon>
        <taxon>Cnidaria</taxon>
        <taxon>Anthozoa</taxon>
        <taxon>Hexacorallia</taxon>
        <taxon>Scleractinia</taxon>
        <taxon>Astrocoeniina</taxon>
        <taxon>Pocilloporidae</taxon>
        <taxon>Pocillopora</taxon>
    </lineage>
</organism>
<dbReference type="OrthoDB" id="6475849at2759"/>
<evidence type="ECO:0000313" key="11">
    <source>
        <dbReference type="Proteomes" id="UP000275408"/>
    </source>
</evidence>
<feature type="domain" description="Peptidase M13 C-terminal" evidence="8">
    <location>
        <begin position="823"/>
        <end position="1032"/>
    </location>
</feature>
<dbReference type="GO" id="GO:0016485">
    <property type="term" value="P:protein processing"/>
    <property type="evidence" value="ECO:0007669"/>
    <property type="project" value="TreeGrafter"/>
</dbReference>
<evidence type="ECO:0008006" key="12">
    <source>
        <dbReference type="Google" id="ProtNLM"/>
    </source>
</evidence>
<evidence type="ECO:0000256" key="1">
    <source>
        <dbReference type="ARBA" id="ARBA00001947"/>
    </source>
</evidence>
<evidence type="ECO:0000256" key="4">
    <source>
        <dbReference type="ARBA" id="ARBA00022801"/>
    </source>
</evidence>
<feature type="transmembrane region" description="Helical" evidence="7">
    <location>
        <begin position="303"/>
        <end position="327"/>
    </location>
</feature>
<evidence type="ECO:0000256" key="2">
    <source>
        <dbReference type="ARBA" id="ARBA00022670"/>
    </source>
</evidence>
<comment type="caution">
    <text evidence="10">The sequence shown here is derived from an EMBL/GenBank/DDBJ whole genome shotgun (WGS) entry which is preliminary data.</text>
</comment>
<protein>
    <recommendedName>
        <fullName evidence="12">Endothelin-converting enzyme 1</fullName>
    </recommendedName>
</protein>
<dbReference type="InterPro" id="IPR018497">
    <property type="entry name" value="Peptidase_M13_C"/>
</dbReference>
<keyword evidence="7" id="KW-0472">Membrane</keyword>
<dbReference type="AlphaFoldDB" id="A0A3M6U030"/>
<dbReference type="GO" id="GO:0046872">
    <property type="term" value="F:metal ion binding"/>
    <property type="evidence" value="ECO:0007669"/>
    <property type="project" value="UniProtKB-KW"/>
</dbReference>
<dbReference type="Gene3D" id="1.10.1380.10">
    <property type="entry name" value="Neutral endopeptidase , domain2"/>
    <property type="match status" value="2"/>
</dbReference>
<dbReference type="InterPro" id="IPR024079">
    <property type="entry name" value="MetalloPept_cat_dom_sf"/>
</dbReference>
<dbReference type="PROSITE" id="PS51885">
    <property type="entry name" value="NEPRILYSIN"/>
    <property type="match status" value="1"/>
</dbReference>
<evidence type="ECO:0000259" key="9">
    <source>
        <dbReference type="Pfam" id="PF05649"/>
    </source>
</evidence>
<evidence type="ECO:0000259" key="8">
    <source>
        <dbReference type="Pfam" id="PF01431"/>
    </source>
</evidence>